<name>A0A176W8C0_MARPO</name>
<protein>
    <submittedName>
        <fullName evidence="2">Uncharacterized protein</fullName>
    </submittedName>
</protein>
<dbReference type="Gene3D" id="1.20.120.20">
    <property type="entry name" value="Apolipoprotein"/>
    <property type="match status" value="1"/>
</dbReference>
<sequence length="581" mass="58922">MAASTVAVASAGLAVSAPVQNSSTLSSRSTFGSSLVQFAPVRRSLGNANRVVVVRAHLSEEQPTSGKKVLASFLAASAALTIAGQALAANPIDVAKNTADQVVSSAQSATSNLPKLPKIELPNGSVFQDAEKAAEGAVKDVQGRMDGIFGQNKPYTGRVASTNGGTGSAIGDAKKRIANFGKNPFAENLEKTTEEFNASIGTATGENSGSARAAREFLGQDSTRVDAATRKINDLGDDFKSKAKDALGEAKSFVGSAQNAVPDLPSIPTPALPSVPNPLEGLGQNVQDLKGKTESVKDDLASKAASAVKGNIASQASSAVNGKANDAVEGVKSFFGSAKNDVASKVSSSVDDVKGDVASKASDITNSSPSDVADGAKNLVGSAQEATSNFPSLPNPFEGISKSLQGKADDVKDTVASKADDVVGDVSSKASSLSNNIPGDAADGAKNLVGSAKSAASNFPSLPNPFDGNAQKNVEDVKGKAIDVKNDVASKADEVKGDVSSKASNTMNKNAGEVLDDAKTFVGSAAKDSASNFPNLPNPFDAFKSNVKNLQDKASDVMENGASTAEDVKGNVAATASKVLQ</sequence>
<dbReference type="AlphaFoldDB" id="A0A176W8C0"/>
<keyword evidence="3" id="KW-1185">Reference proteome</keyword>
<evidence type="ECO:0000256" key="1">
    <source>
        <dbReference type="SAM" id="MobiDB-lite"/>
    </source>
</evidence>
<reference evidence="2" key="1">
    <citation type="submission" date="2016-03" db="EMBL/GenBank/DDBJ databases">
        <title>Mechanisms controlling the formation of the plant cell surface in tip-growing cells are functionally conserved among land plants.</title>
        <authorList>
            <person name="Honkanen S."/>
            <person name="Jones V.A."/>
            <person name="Morieri G."/>
            <person name="Champion C."/>
            <person name="Hetherington A.J."/>
            <person name="Kelly S."/>
            <person name="Saint-Marcoux D."/>
            <person name="Proust H."/>
            <person name="Prescott H."/>
            <person name="Dolan L."/>
        </authorList>
    </citation>
    <scope>NUCLEOTIDE SEQUENCE [LARGE SCALE GENOMIC DNA]</scope>
    <source>
        <tissue evidence="2">Whole gametophyte</tissue>
    </source>
</reference>
<accession>A0A176W8C0</accession>
<dbReference type="PANTHER" id="PTHR47372">
    <property type="entry name" value="DAUER UP-REGULATED-RELATED"/>
    <property type="match status" value="1"/>
</dbReference>
<dbReference type="PANTHER" id="PTHR47372:SF11">
    <property type="entry name" value="RE19971P"/>
    <property type="match status" value="1"/>
</dbReference>
<feature type="region of interest" description="Disordered" evidence="1">
    <location>
        <begin position="554"/>
        <end position="581"/>
    </location>
</feature>
<evidence type="ECO:0000313" key="3">
    <source>
        <dbReference type="Proteomes" id="UP000077202"/>
    </source>
</evidence>
<gene>
    <name evidence="2" type="ORF">AXG93_684s1410</name>
</gene>
<organism evidence="2 3">
    <name type="scientific">Marchantia polymorpha subsp. ruderalis</name>
    <dbReference type="NCBI Taxonomy" id="1480154"/>
    <lineage>
        <taxon>Eukaryota</taxon>
        <taxon>Viridiplantae</taxon>
        <taxon>Streptophyta</taxon>
        <taxon>Embryophyta</taxon>
        <taxon>Marchantiophyta</taxon>
        <taxon>Marchantiopsida</taxon>
        <taxon>Marchantiidae</taxon>
        <taxon>Marchantiales</taxon>
        <taxon>Marchantiaceae</taxon>
        <taxon>Marchantia</taxon>
    </lineage>
</organism>
<dbReference type="EMBL" id="LVLJ01001645">
    <property type="protein sequence ID" value="OAE28861.1"/>
    <property type="molecule type" value="Genomic_DNA"/>
</dbReference>
<proteinExistence type="predicted"/>
<dbReference type="Proteomes" id="UP000077202">
    <property type="component" value="Unassembled WGS sequence"/>
</dbReference>
<evidence type="ECO:0000313" key="2">
    <source>
        <dbReference type="EMBL" id="OAE28861.1"/>
    </source>
</evidence>
<comment type="caution">
    <text evidence="2">The sequence shown here is derived from an EMBL/GenBank/DDBJ whole genome shotgun (WGS) entry which is preliminary data.</text>
</comment>